<dbReference type="AlphaFoldDB" id="A0A150IW37"/>
<organism evidence="1 2">
    <name type="scientific">Candidatus Methanofastidiosum methylothiophilum</name>
    <dbReference type="NCBI Taxonomy" id="1705564"/>
    <lineage>
        <taxon>Archaea</taxon>
        <taxon>Methanobacteriati</taxon>
        <taxon>Methanobacteriota</taxon>
        <taxon>Stenosarchaea group</taxon>
        <taxon>Candidatus Methanofastidiosia</taxon>
        <taxon>Candidatus Methanofastidiosales</taxon>
        <taxon>Candidatus Methanofastidiosaceae</taxon>
        <taxon>Candidatus Methanofastidiosum</taxon>
    </lineage>
</organism>
<evidence type="ECO:0008006" key="3">
    <source>
        <dbReference type="Google" id="ProtNLM"/>
    </source>
</evidence>
<evidence type="ECO:0000313" key="1">
    <source>
        <dbReference type="EMBL" id="KYC49197.1"/>
    </source>
</evidence>
<evidence type="ECO:0000313" key="2">
    <source>
        <dbReference type="Proteomes" id="UP000075578"/>
    </source>
</evidence>
<comment type="caution">
    <text evidence="1">The sequence shown here is derived from an EMBL/GenBank/DDBJ whole genome shotgun (WGS) entry which is preliminary data.</text>
</comment>
<reference evidence="1 2" key="1">
    <citation type="journal article" date="2016" name="ISME J.">
        <title>Chasing the elusive Euryarchaeota class WSA2: genomes reveal a uniquely fastidious methyl-reducing methanogen.</title>
        <authorList>
            <person name="Nobu M.K."/>
            <person name="Narihiro T."/>
            <person name="Kuroda K."/>
            <person name="Mei R."/>
            <person name="Liu W.T."/>
        </authorList>
    </citation>
    <scope>NUCLEOTIDE SEQUENCE [LARGE SCALE GENOMIC DNA]</scope>
    <source>
        <strain evidence="1">U1lsi0528_Bin089</strain>
    </source>
</reference>
<accession>A0A150IW37</accession>
<sequence>MSDFETSLAGVLYELSTFLLEKNEAYGNSAFCPINIFSKANALEQIDVRIDDKLNRLMKGKEYIGDDTVLDLIGYLIIRRMITNKINKGACNNGQEKSTTR</sequence>
<dbReference type="Proteomes" id="UP000075578">
    <property type="component" value="Unassembled WGS sequence"/>
</dbReference>
<protein>
    <recommendedName>
        <fullName evidence="3">Nucleotide modification associated domain-containing protein</fullName>
    </recommendedName>
</protein>
<proteinExistence type="predicted"/>
<dbReference type="EMBL" id="LNGD01000111">
    <property type="protein sequence ID" value="KYC49197.1"/>
    <property type="molecule type" value="Genomic_DNA"/>
</dbReference>
<gene>
    <name evidence="1" type="ORF">AMQ74_01465</name>
</gene>
<name>A0A150IW37_9EURY</name>